<evidence type="ECO:0000256" key="4">
    <source>
        <dbReference type="ARBA" id="ARBA00022692"/>
    </source>
</evidence>
<proteinExistence type="inferred from homology"/>
<evidence type="ECO:0000259" key="9">
    <source>
        <dbReference type="Pfam" id="PF12704"/>
    </source>
</evidence>
<evidence type="ECO:0000256" key="3">
    <source>
        <dbReference type="ARBA" id="ARBA00022475"/>
    </source>
</evidence>
<dbReference type="PANTHER" id="PTHR30489">
    <property type="entry name" value="LIPOPROTEIN-RELEASING SYSTEM TRANSMEMBRANE PROTEIN LOLE"/>
    <property type="match status" value="1"/>
</dbReference>
<comment type="similarity">
    <text evidence="2">Belongs to the ABC-4 integral membrane protein family. LolC/E subfamily.</text>
</comment>
<evidence type="ECO:0000256" key="1">
    <source>
        <dbReference type="ARBA" id="ARBA00004651"/>
    </source>
</evidence>
<evidence type="ECO:0000256" key="5">
    <source>
        <dbReference type="ARBA" id="ARBA00022989"/>
    </source>
</evidence>
<dbReference type="AlphaFoldDB" id="A0A832DFE1"/>
<keyword evidence="4 7" id="KW-0812">Transmembrane</keyword>
<evidence type="ECO:0000256" key="6">
    <source>
        <dbReference type="ARBA" id="ARBA00023136"/>
    </source>
</evidence>
<dbReference type="GO" id="GO:0044874">
    <property type="term" value="P:lipoprotein localization to outer membrane"/>
    <property type="evidence" value="ECO:0007669"/>
    <property type="project" value="TreeGrafter"/>
</dbReference>
<dbReference type="Pfam" id="PF02687">
    <property type="entry name" value="FtsX"/>
    <property type="match status" value="1"/>
</dbReference>
<feature type="transmembrane region" description="Helical" evidence="7">
    <location>
        <begin position="375"/>
        <end position="394"/>
    </location>
</feature>
<keyword evidence="3" id="KW-1003">Cell membrane</keyword>
<dbReference type="InterPro" id="IPR025857">
    <property type="entry name" value="MacB_PCD"/>
</dbReference>
<name>A0A832DFE1_9BACT</name>
<gene>
    <name evidence="10" type="ORF">ENS56_03610</name>
</gene>
<evidence type="ECO:0000256" key="2">
    <source>
        <dbReference type="ARBA" id="ARBA00005236"/>
    </source>
</evidence>
<evidence type="ECO:0000259" key="8">
    <source>
        <dbReference type="Pfam" id="PF02687"/>
    </source>
</evidence>
<dbReference type="EMBL" id="DSVI01000004">
    <property type="protein sequence ID" value="HGT47098.1"/>
    <property type="molecule type" value="Genomic_DNA"/>
</dbReference>
<dbReference type="InterPro" id="IPR003838">
    <property type="entry name" value="ABC3_permease_C"/>
</dbReference>
<evidence type="ECO:0000256" key="7">
    <source>
        <dbReference type="SAM" id="Phobius"/>
    </source>
</evidence>
<feature type="domain" description="ABC3 transporter permease C-terminal" evidence="8">
    <location>
        <begin position="277"/>
        <end position="400"/>
    </location>
</feature>
<evidence type="ECO:0000313" key="10">
    <source>
        <dbReference type="EMBL" id="HGT47098.1"/>
    </source>
</evidence>
<feature type="transmembrane region" description="Helical" evidence="7">
    <location>
        <begin position="327"/>
        <end position="349"/>
    </location>
</feature>
<dbReference type="GO" id="GO:0098797">
    <property type="term" value="C:plasma membrane protein complex"/>
    <property type="evidence" value="ECO:0007669"/>
    <property type="project" value="TreeGrafter"/>
</dbReference>
<organism evidence="10">
    <name type="scientific">Ignavibacterium album</name>
    <dbReference type="NCBI Taxonomy" id="591197"/>
    <lineage>
        <taxon>Bacteria</taxon>
        <taxon>Pseudomonadati</taxon>
        <taxon>Ignavibacteriota</taxon>
        <taxon>Ignavibacteria</taxon>
        <taxon>Ignavibacteriales</taxon>
        <taxon>Ignavibacteriaceae</taxon>
        <taxon>Ignavibacterium</taxon>
    </lineage>
</organism>
<feature type="domain" description="MacB-like periplasmic core" evidence="9">
    <location>
        <begin position="25"/>
        <end position="245"/>
    </location>
</feature>
<keyword evidence="6 7" id="KW-0472">Membrane</keyword>
<comment type="caution">
    <text evidence="10">The sequence shown here is derived from an EMBL/GenBank/DDBJ whole genome shotgun (WGS) entry which is preliminary data.</text>
</comment>
<accession>A0A832DFE1</accession>
<feature type="transmembrane region" description="Helical" evidence="7">
    <location>
        <begin position="20"/>
        <end position="46"/>
    </location>
</feature>
<reference evidence="10" key="1">
    <citation type="journal article" date="2020" name="mSystems">
        <title>Genome- and Community-Level Interaction Insights into Carbon Utilization and Element Cycling Functions of Hydrothermarchaeota in Hydrothermal Sediment.</title>
        <authorList>
            <person name="Zhou Z."/>
            <person name="Liu Y."/>
            <person name="Xu W."/>
            <person name="Pan J."/>
            <person name="Luo Z.H."/>
            <person name="Li M."/>
        </authorList>
    </citation>
    <scope>NUCLEOTIDE SEQUENCE [LARGE SCALE GENOMIC DNA]</scope>
    <source>
        <strain evidence="10">SpSt-500</strain>
    </source>
</reference>
<keyword evidence="5 7" id="KW-1133">Transmembrane helix</keyword>
<sequence length="409" mass="46150">MDLEKFIAKRYLISRHKLNFITIISFLSIAGITIGVAALIVVLSVFNGFGSLVTSYLMSLDPHLRLVFKTESNDELHKQIQMELKNISEIKAYSPYVSGKVLALNRGKTEIINLRAIELNKINQLYDFDKLVYSGKYTKSNQLADGIFIGIKLADKLEAITGDTITIVSPANIEGVLMQSSIPISKRFVVQGIFISQNNEYDESLAITDLTIGQNLLGYKNSFEGYEIKLMDRNKSEKVKDELTARLDKSLSEVNSWYDFHKELYSVMQIERWVAYILLSLIIAVASFNILGSLSMSVLEKKRDIGIMKSFGVTENSILKIFLNEGILIGIFGTLCGALLGYFICWLQLNYNIYPLDPTMYKIDSLPLELRISDFFFVTVASMLLTFLAALFPARRAAKVDALQSIKWE</sequence>
<dbReference type="Pfam" id="PF12704">
    <property type="entry name" value="MacB_PCD"/>
    <property type="match status" value="1"/>
</dbReference>
<protein>
    <submittedName>
        <fullName evidence="10">ABC transporter permease</fullName>
    </submittedName>
</protein>
<comment type="subcellular location">
    <subcellularLocation>
        <location evidence="1">Cell membrane</location>
        <topology evidence="1">Multi-pass membrane protein</topology>
    </subcellularLocation>
</comment>
<dbReference type="PANTHER" id="PTHR30489:SF0">
    <property type="entry name" value="LIPOPROTEIN-RELEASING SYSTEM TRANSMEMBRANE PROTEIN LOLE"/>
    <property type="match status" value="1"/>
</dbReference>
<dbReference type="InterPro" id="IPR051447">
    <property type="entry name" value="Lipoprotein-release_system"/>
</dbReference>
<feature type="transmembrane region" description="Helical" evidence="7">
    <location>
        <begin position="273"/>
        <end position="299"/>
    </location>
</feature>